<reference evidence="1" key="1">
    <citation type="submission" date="2022-04" db="EMBL/GenBank/DDBJ databases">
        <authorList>
            <person name="Friedrich I."/>
            <person name="Schneider D."/>
            <person name="Poehlein A."/>
            <person name="Hertel R."/>
            <person name="Daniel R."/>
        </authorList>
    </citation>
    <scope>NUCLEOTIDE SEQUENCE</scope>
</reference>
<sequence>MPVVKSRSTWKRLMPEPAELNLDDYVRRLHAEVDAFAVKWRAMHAINAEHWPATMHEADWDEQFIAETM</sequence>
<gene>
    <name evidence="1" type="ORF">MARCHEWKA_00800</name>
</gene>
<protein>
    <submittedName>
        <fullName evidence="1">Uncharacterized protein</fullName>
    </submittedName>
</protein>
<evidence type="ECO:0000313" key="2">
    <source>
        <dbReference type="Proteomes" id="UP001056634"/>
    </source>
</evidence>
<evidence type="ECO:0000313" key="1">
    <source>
        <dbReference type="EMBL" id="UTC28593.1"/>
    </source>
</evidence>
<proteinExistence type="predicted"/>
<dbReference type="EMBL" id="ON529851">
    <property type="protein sequence ID" value="UTC28593.1"/>
    <property type="molecule type" value="Genomic_DNA"/>
</dbReference>
<organism evidence="1 2">
    <name type="scientific">Brevundimonas phage vB_BpoS-Marchewka</name>
    <dbReference type="NCBI Taxonomy" id="2948604"/>
    <lineage>
        <taxon>Viruses</taxon>
        <taxon>Duplodnaviria</taxon>
        <taxon>Heunggongvirae</taxon>
        <taxon>Uroviricota</taxon>
        <taxon>Caudoviricetes</taxon>
        <taxon>Jeanschmidtviridae</taxon>
        <taxon>Marchewkavirus</taxon>
        <taxon>Marchewkavirus marchewka</taxon>
    </lineage>
</organism>
<name>A0A9E7SQS4_9CAUD</name>
<accession>A0A9E7SQS4</accession>
<keyword evidence="2" id="KW-1185">Reference proteome</keyword>
<dbReference type="Proteomes" id="UP001056634">
    <property type="component" value="Segment"/>
</dbReference>